<organism evidence="2 3">
    <name type="scientific">Mytilus edulis</name>
    <name type="common">Blue mussel</name>
    <dbReference type="NCBI Taxonomy" id="6550"/>
    <lineage>
        <taxon>Eukaryota</taxon>
        <taxon>Metazoa</taxon>
        <taxon>Spiralia</taxon>
        <taxon>Lophotrochozoa</taxon>
        <taxon>Mollusca</taxon>
        <taxon>Bivalvia</taxon>
        <taxon>Autobranchia</taxon>
        <taxon>Pteriomorphia</taxon>
        <taxon>Mytilida</taxon>
        <taxon>Mytiloidea</taxon>
        <taxon>Mytilidae</taxon>
        <taxon>Mytilinae</taxon>
        <taxon>Mytilus</taxon>
    </lineage>
</organism>
<feature type="domain" description="COMM" evidence="1">
    <location>
        <begin position="142"/>
        <end position="211"/>
    </location>
</feature>
<evidence type="ECO:0000313" key="2">
    <source>
        <dbReference type="EMBL" id="CAG2236885.1"/>
    </source>
</evidence>
<proteinExistence type="predicted"/>
<dbReference type="PANTHER" id="PTHR12333:SF0">
    <property type="entry name" value="COMM DOMAIN-CONTAINING PROTEIN 10"/>
    <property type="match status" value="1"/>
</dbReference>
<keyword evidence="3" id="KW-1185">Reference proteome</keyword>
<dbReference type="PANTHER" id="PTHR12333">
    <property type="entry name" value="COMM DOMAIN CONTAINING PROTEIN 10"/>
    <property type="match status" value="1"/>
</dbReference>
<dbReference type="Pfam" id="PF21672">
    <property type="entry name" value="COMM_HN"/>
    <property type="match status" value="1"/>
</dbReference>
<sequence>MALMFTATPAIKRAVTLINNLGSSKFPLLLTRILQKLHLKDERTFSEEEEEKLQGSLELAGPDLELVLQSLEFFLQQAAYHTAKPGVFSQQLKQIEVEEEKVQVIVEAWANSAKDVITKLRQRTIVRNRLELQHFLVMNQFELESVNWRLNLQMAQSNKAKMKMPNAMFEFNVTDENTTEKENIKVEFTHDELYMFYNQLETIQKQLDCLS</sequence>
<comment type="caution">
    <text evidence="2">The sequence shown here is derived from an EMBL/GenBank/DDBJ whole genome shotgun (WGS) entry which is preliminary data.</text>
</comment>
<dbReference type="EMBL" id="CAJPWZ010002369">
    <property type="protein sequence ID" value="CAG2236885.1"/>
    <property type="molecule type" value="Genomic_DNA"/>
</dbReference>
<dbReference type="InterPro" id="IPR017920">
    <property type="entry name" value="COMM"/>
</dbReference>
<dbReference type="AlphaFoldDB" id="A0A8S3U081"/>
<name>A0A8S3U081_MYTED</name>
<dbReference type="Proteomes" id="UP000683360">
    <property type="component" value="Unassembled WGS sequence"/>
</dbReference>
<gene>
    <name evidence="2" type="ORF">MEDL_49339</name>
</gene>
<reference evidence="2" key="1">
    <citation type="submission" date="2021-03" db="EMBL/GenBank/DDBJ databases">
        <authorList>
            <person name="Bekaert M."/>
        </authorList>
    </citation>
    <scope>NUCLEOTIDE SEQUENCE</scope>
</reference>
<accession>A0A8S3U081</accession>
<dbReference type="InterPro" id="IPR037361">
    <property type="entry name" value="COMMD10"/>
</dbReference>
<dbReference type="PROSITE" id="PS51269">
    <property type="entry name" value="COMM"/>
    <property type="match status" value="1"/>
</dbReference>
<evidence type="ECO:0000259" key="1">
    <source>
        <dbReference type="PROSITE" id="PS51269"/>
    </source>
</evidence>
<protein>
    <submittedName>
        <fullName evidence="2">COMMD10</fullName>
    </submittedName>
</protein>
<dbReference type="Pfam" id="PF07258">
    <property type="entry name" value="COMM_domain"/>
    <property type="match status" value="1"/>
</dbReference>
<evidence type="ECO:0000313" key="3">
    <source>
        <dbReference type="Proteomes" id="UP000683360"/>
    </source>
</evidence>
<dbReference type="OrthoDB" id="77522at2759"/>